<dbReference type="eggNOG" id="COG4636">
    <property type="taxonomic scope" value="Bacteria"/>
</dbReference>
<comment type="caution">
    <text evidence="2">The sequence shown here is derived from an EMBL/GenBank/DDBJ whole genome shotgun (WGS) entry which is preliminary data.</text>
</comment>
<proteinExistence type="predicted"/>
<dbReference type="EMBL" id="AJTX02000004">
    <property type="protein sequence ID" value="KKI99643.1"/>
    <property type="molecule type" value="Genomic_DNA"/>
</dbReference>
<dbReference type="Pfam" id="PF05685">
    <property type="entry name" value="Uma2"/>
    <property type="match status" value="1"/>
</dbReference>
<dbReference type="AlphaFoldDB" id="A0A0M2PY83"/>
<organism evidence="2 3">
    <name type="scientific">Prochlorothrix hollandica PCC 9006 = CALU 1027</name>
    <dbReference type="NCBI Taxonomy" id="317619"/>
    <lineage>
        <taxon>Bacteria</taxon>
        <taxon>Bacillati</taxon>
        <taxon>Cyanobacteriota</taxon>
        <taxon>Cyanophyceae</taxon>
        <taxon>Prochlorotrichales</taxon>
        <taxon>Prochlorotrichaceae</taxon>
        <taxon>Prochlorothrix</taxon>
    </lineage>
</organism>
<dbReference type="PANTHER" id="PTHR36558">
    <property type="entry name" value="GLR1098 PROTEIN"/>
    <property type="match status" value="1"/>
</dbReference>
<feature type="domain" description="Putative restriction endonuclease" evidence="1">
    <location>
        <begin position="16"/>
        <end position="175"/>
    </location>
</feature>
<keyword evidence="3" id="KW-1185">Reference proteome</keyword>
<dbReference type="InterPro" id="IPR012296">
    <property type="entry name" value="Nuclease_put_TT1808"/>
</dbReference>
<dbReference type="Gene3D" id="3.90.1570.10">
    <property type="entry name" value="tt1808, chain A"/>
    <property type="match status" value="1"/>
</dbReference>
<sequence>MPRLYRQRAAGHSRTAQYFALEQTAEHRSEYHHGAIIPLTGGTLNHNRIAGNLFALLKAALRGTGASAFIGDLRVSIPSHDRYTYPDVLMIQGDPQFLDDRTDTILNPSVIIEVLSKSTQNYDRGDKFLAYRSIPSLQEYILIDQYQIHLEQLSKLDDRNWNLRTYTAPEPTLTFTSLDLAIAIADLYEDVTFPAP</sequence>
<dbReference type="PANTHER" id="PTHR36558:SF1">
    <property type="entry name" value="RESTRICTION ENDONUCLEASE DOMAIN-CONTAINING PROTEIN-RELATED"/>
    <property type="match status" value="1"/>
</dbReference>
<dbReference type="SUPFAM" id="SSF52980">
    <property type="entry name" value="Restriction endonuclease-like"/>
    <property type="match status" value="1"/>
</dbReference>
<dbReference type="Proteomes" id="UP000034681">
    <property type="component" value="Unassembled WGS sequence"/>
</dbReference>
<dbReference type="InterPro" id="IPR008538">
    <property type="entry name" value="Uma2"/>
</dbReference>
<protein>
    <recommendedName>
        <fullName evidence="1">Putative restriction endonuclease domain-containing protein</fullName>
    </recommendedName>
</protein>
<dbReference type="InterPro" id="IPR011335">
    <property type="entry name" value="Restrct_endonuc-II-like"/>
</dbReference>
<reference evidence="2" key="1">
    <citation type="submission" date="2012-04" db="EMBL/GenBank/DDBJ databases">
        <authorList>
            <person name="Borisov I.G."/>
            <person name="Ivanikova N.V."/>
            <person name="Pinevich A.V."/>
        </authorList>
    </citation>
    <scope>NUCLEOTIDE SEQUENCE [LARGE SCALE GENOMIC DNA]</scope>
    <source>
        <strain evidence="2">CALU 1027</strain>
    </source>
</reference>
<name>A0A0M2PY83_PROHO</name>
<dbReference type="CDD" id="cd06260">
    <property type="entry name" value="DUF820-like"/>
    <property type="match status" value="1"/>
</dbReference>
<evidence type="ECO:0000259" key="1">
    <source>
        <dbReference type="Pfam" id="PF05685"/>
    </source>
</evidence>
<evidence type="ECO:0000313" key="2">
    <source>
        <dbReference type="EMBL" id="KKI99643.1"/>
    </source>
</evidence>
<gene>
    <name evidence="2" type="ORF">PROH_07040</name>
</gene>
<accession>A0A0M2PY83</accession>
<evidence type="ECO:0000313" key="3">
    <source>
        <dbReference type="Proteomes" id="UP000034681"/>
    </source>
</evidence>